<feature type="region of interest" description="Disordered" evidence="1">
    <location>
        <begin position="1"/>
        <end position="160"/>
    </location>
</feature>
<name>A0ABN9PQ96_9DINO</name>
<sequence length="171" mass="16790">MPRANSSFGWSRQRSGGNLLTASDRARGPLHSRAAGSEDSRGHGGRRPCHAALAGARVPLEDAGEAETRGGAGSSSMGVECWTSAEPPADAPPAAAAALTPGQPAPAASTRGSPWSAPGGGAAAARGARATASPSASASAAPTSAGRHPRCCKAPKARSSDWAARACALMA</sequence>
<keyword evidence="3" id="KW-1185">Reference proteome</keyword>
<protein>
    <submittedName>
        <fullName evidence="2">Uncharacterized protein</fullName>
    </submittedName>
</protein>
<dbReference type="Proteomes" id="UP001189429">
    <property type="component" value="Unassembled WGS sequence"/>
</dbReference>
<accession>A0ABN9PQ96</accession>
<feature type="compositionally biased region" description="Basic residues" evidence="1">
    <location>
        <begin position="147"/>
        <end position="156"/>
    </location>
</feature>
<gene>
    <name evidence="2" type="ORF">PCOR1329_LOCUS5006</name>
</gene>
<organism evidence="2 3">
    <name type="scientific">Prorocentrum cordatum</name>
    <dbReference type="NCBI Taxonomy" id="2364126"/>
    <lineage>
        <taxon>Eukaryota</taxon>
        <taxon>Sar</taxon>
        <taxon>Alveolata</taxon>
        <taxon>Dinophyceae</taxon>
        <taxon>Prorocentrales</taxon>
        <taxon>Prorocentraceae</taxon>
        <taxon>Prorocentrum</taxon>
    </lineage>
</organism>
<comment type="caution">
    <text evidence="2">The sequence shown here is derived from an EMBL/GenBank/DDBJ whole genome shotgun (WGS) entry which is preliminary data.</text>
</comment>
<evidence type="ECO:0000313" key="3">
    <source>
        <dbReference type="Proteomes" id="UP001189429"/>
    </source>
</evidence>
<reference evidence="2" key="1">
    <citation type="submission" date="2023-10" db="EMBL/GenBank/DDBJ databases">
        <authorList>
            <person name="Chen Y."/>
            <person name="Shah S."/>
            <person name="Dougan E. K."/>
            <person name="Thang M."/>
            <person name="Chan C."/>
        </authorList>
    </citation>
    <scope>NUCLEOTIDE SEQUENCE [LARGE SCALE GENOMIC DNA]</scope>
</reference>
<feature type="compositionally biased region" description="Low complexity" evidence="1">
    <location>
        <begin position="85"/>
        <end position="146"/>
    </location>
</feature>
<feature type="compositionally biased region" description="Polar residues" evidence="1">
    <location>
        <begin position="1"/>
        <end position="21"/>
    </location>
</feature>
<evidence type="ECO:0000256" key="1">
    <source>
        <dbReference type="SAM" id="MobiDB-lite"/>
    </source>
</evidence>
<evidence type="ECO:0000313" key="2">
    <source>
        <dbReference type="EMBL" id="CAK0795292.1"/>
    </source>
</evidence>
<dbReference type="EMBL" id="CAUYUJ010001310">
    <property type="protein sequence ID" value="CAK0795292.1"/>
    <property type="molecule type" value="Genomic_DNA"/>
</dbReference>
<proteinExistence type="predicted"/>